<reference evidence="4 5" key="1">
    <citation type="submission" date="2019-08" db="EMBL/GenBank/DDBJ databases">
        <title>Deep-cultivation of Planctomycetes and their phenomic and genomic characterization uncovers novel biology.</title>
        <authorList>
            <person name="Wiegand S."/>
            <person name="Jogler M."/>
            <person name="Boedeker C."/>
            <person name="Pinto D."/>
            <person name="Vollmers J."/>
            <person name="Rivas-Marin E."/>
            <person name="Kohn T."/>
            <person name="Peeters S.H."/>
            <person name="Heuer A."/>
            <person name="Rast P."/>
            <person name="Oberbeckmann S."/>
            <person name="Bunk B."/>
            <person name="Jeske O."/>
            <person name="Meyerdierks A."/>
            <person name="Storesund J.E."/>
            <person name="Kallscheuer N."/>
            <person name="Luecker S."/>
            <person name="Lage O.M."/>
            <person name="Pohl T."/>
            <person name="Merkel B.J."/>
            <person name="Hornburger P."/>
            <person name="Mueller R.-W."/>
            <person name="Bruemmer F."/>
            <person name="Labrenz M."/>
            <person name="Spormann A.M."/>
            <person name="Op den Camp H."/>
            <person name="Overmann J."/>
            <person name="Amann R."/>
            <person name="Jetten M.S.M."/>
            <person name="Mascher T."/>
            <person name="Medema M.H."/>
            <person name="Devos D.P."/>
            <person name="Kaster A.-K."/>
            <person name="Ovreas L."/>
            <person name="Rohde M."/>
            <person name="Galperin M.Y."/>
            <person name="Jogler C."/>
        </authorList>
    </citation>
    <scope>NUCLEOTIDE SEQUENCE [LARGE SCALE GENOMIC DNA]</scope>
    <source>
        <strain evidence="4 5">FC18</strain>
    </source>
</reference>
<name>A0A5B9P6Y7_9BACT</name>
<evidence type="ECO:0000256" key="2">
    <source>
        <dbReference type="SAM" id="Coils"/>
    </source>
</evidence>
<protein>
    <submittedName>
        <fullName evidence="4">Outer membrane efflux protein</fullName>
    </submittedName>
</protein>
<dbReference type="InterPro" id="IPR010131">
    <property type="entry name" value="MdtP/NodT-like"/>
</dbReference>
<dbReference type="GO" id="GO:0015562">
    <property type="term" value="F:efflux transmembrane transporter activity"/>
    <property type="evidence" value="ECO:0007669"/>
    <property type="project" value="InterPro"/>
</dbReference>
<dbReference type="SUPFAM" id="SSF56954">
    <property type="entry name" value="Outer membrane efflux proteins (OEP)"/>
    <property type="match status" value="1"/>
</dbReference>
<feature type="compositionally biased region" description="Basic and acidic residues" evidence="3">
    <location>
        <begin position="485"/>
        <end position="497"/>
    </location>
</feature>
<evidence type="ECO:0000256" key="3">
    <source>
        <dbReference type="SAM" id="MobiDB-lite"/>
    </source>
</evidence>
<comment type="similarity">
    <text evidence="1">Belongs to the outer membrane factor (OMF) (TC 1.B.17) family.</text>
</comment>
<proteinExistence type="inferred from homology"/>
<feature type="coiled-coil region" evidence="2">
    <location>
        <begin position="130"/>
        <end position="157"/>
    </location>
</feature>
<dbReference type="OrthoDB" id="237666at2"/>
<dbReference type="AlphaFoldDB" id="A0A5B9P6Y7"/>
<dbReference type="PANTHER" id="PTHR30203:SF24">
    <property type="entry name" value="BLR4935 PROTEIN"/>
    <property type="match status" value="1"/>
</dbReference>
<evidence type="ECO:0000256" key="1">
    <source>
        <dbReference type="ARBA" id="ARBA00007613"/>
    </source>
</evidence>
<dbReference type="InterPro" id="IPR003423">
    <property type="entry name" value="OMP_efflux"/>
</dbReference>
<dbReference type="KEGG" id="mff:MFFC18_19250"/>
<dbReference type="Pfam" id="PF02321">
    <property type="entry name" value="OEP"/>
    <property type="match status" value="1"/>
</dbReference>
<gene>
    <name evidence="4" type="ORF">MFFC18_19250</name>
</gene>
<dbReference type="Proteomes" id="UP000322214">
    <property type="component" value="Chromosome"/>
</dbReference>
<dbReference type="STRING" id="980251.GCA_001642875_05044"/>
<dbReference type="RefSeq" id="WP_084416860.1">
    <property type="nucleotide sequence ID" value="NZ_CP042912.1"/>
</dbReference>
<keyword evidence="5" id="KW-1185">Reference proteome</keyword>
<dbReference type="Gene3D" id="1.20.1600.10">
    <property type="entry name" value="Outer membrane efflux proteins (OEP)"/>
    <property type="match status" value="1"/>
</dbReference>
<evidence type="ECO:0000313" key="4">
    <source>
        <dbReference type="EMBL" id="QEG22064.1"/>
    </source>
</evidence>
<sequence length="497" mass="54940">MRKLAVAVFIIAGISGCRSPQVMMQQLESCRPCVADASTLSQSVPVETTSEAGTVEEYVQLGLQRNPQLQEAQHKIEAIGHRVPQVLSLPDPMVNTTTHLSPVETAAGRQAFALGVSQKFTNAERRATKAAIVNDEVAAAEAELEKIQLEIAERIRTACYQLLFVRKSIEISTEDAESLAQIAEVIERQYEVKQSVTQQDILNVQIEQSKIENQITDLQQKGKSYQARLARLLHVDPRSELQIIDQLQTQSSQLNAESLIATAIQLRPELRSQIANVNRDQKKIHLASLESKPDFTVGLNWIATSDSGISPVANGDDALLLGVGFNLPVYKNRIRAGICEAQANRRASQSRLESLQDIVAEEVFDLVAKLESNQQTMDLIRNDILPKAQRTLDLSIDEYATDEVEYVQLIANWRTVLRYRVAEANLQSQHGQLLASLARSVGQLEPIASFTAGSVDQPEFEDAEPLEFDDAAEESTSNETEETEGDSRDVDETGTKP</sequence>
<keyword evidence="2" id="KW-0175">Coiled coil</keyword>
<evidence type="ECO:0000313" key="5">
    <source>
        <dbReference type="Proteomes" id="UP000322214"/>
    </source>
</evidence>
<organism evidence="4 5">
    <name type="scientific">Mariniblastus fucicola</name>
    <dbReference type="NCBI Taxonomy" id="980251"/>
    <lineage>
        <taxon>Bacteria</taxon>
        <taxon>Pseudomonadati</taxon>
        <taxon>Planctomycetota</taxon>
        <taxon>Planctomycetia</taxon>
        <taxon>Pirellulales</taxon>
        <taxon>Pirellulaceae</taxon>
        <taxon>Mariniblastus</taxon>
    </lineage>
</organism>
<accession>A0A5B9P6Y7</accession>
<dbReference type="PROSITE" id="PS51257">
    <property type="entry name" value="PROKAR_LIPOPROTEIN"/>
    <property type="match status" value="1"/>
</dbReference>
<dbReference type="PANTHER" id="PTHR30203">
    <property type="entry name" value="OUTER MEMBRANE CATION EFFLUX PROTEIN"/>
    <property type="match status" value="1"/>
</dbReference>
<feature type="compositionally biased region" description="Acidic residues" evidence="3">
    <location>
        <begin position="458"/>
        <end position="473"/>
    </location>
</feature>
<feature type="region of interest" description="Disordered" evidence="3">
    <location>
        <begin position="450"/>
        <end position="497"/>
    </location>
</feature>
<dbReference type="EMBL" id="CP042912">
    <property type="protein sequence ID" value="QEG22064.1"/>
    <property type="molecule type" value="Genomic_DNA"/>
</dbReference>